<evidence type="ECO:0000256" key="2">
    <source>
        <dbReference type="ARBA" id="ARBA00022643"/>
    </source>
</evidence>
<feature type="domain" description="NADPH-dependent FMN reductase-like" evidence="3">
    <location>
        <begin position="7"/>
        <end position="155"/>
    </location>
</feature>
<dbReference type="Pfam" id="PF03358">
    <property type="entry name" value="FMN_red"/>
    <property type="match status" value="1"/>
</dbReference>
<evidence type="ECO:0000256" key="1">
    <source>
        <dbReference type="ARBA" id="ARBA00022630"/>
    </source>
</evidence>
<dbReference type="Proteomes" id="UP001552594">
    <property type="component" value="Unassembled WGS sequence"/>
</dbReference>
<organism evidence="4 5">
    <name type="scientific">Streptomyces orinoci</name>
    <name type="common">Streptoverticillium orinoci</name>
    <dbReference type="NCBI Taxonomy" id="67339"/>
    <lineage>
        <taxon>Bacteria</taxon>
        <taxon>Bacillati</taxon>
        <taxon>Actinomycetota</taxon>
        <taxon>Actinomycetes</taxon>
        <taxon>Kitasatosporales</taxon>
        <taxon>Streptomycetaceae</taxon>
        <taxon>Streptomyces</taxon>
    </lineage>
</organism>
<evidence type="ECO:0000313" key="4">
    <source>
        <dbReference type="EMBL" id="MEV5505212.1"/>
    </source>
</evidence>
<dbReference type="InterPro" id="IPR029039">
    <property type="entry name" value="Flavoprotein-like_sf"/>
</dbReference>
<keyword evidence="2" id="KW-0288">FMN</keyword>
<dbReference type="Gene3D" id="3.40.50.360">
    <property type="match status" value="1"/>
</dbReference>
<evidence type="ECO:0000259" key="3">
    <source>
        <dbReference type="Pfam" id="PF03358"/>
    </source>
</evidence>
<accession>A0ABV3JRW9</accession>
<keyword evidence="1" id="KW-0285">Flavoprotein</keyword>
<proteinExistence type="predicted"/>
<dbReference type="PANTHER" id="PTHR43278:SF4">
    <property type="entry name" value="NAD(P)H-DEPENDENT FMN-CONTAINING OXIDOREDUCTASE YWQN-RELATED"/>
    <property type="match status" value="1"/>
</dbReference>
<dbReference type="EMBL" id="JBFAUK010000001">
    <property type="protein sequence ID" value="MEV5505212.1"/>
    <property type="molecule type" value="Genomic_DNA"/>
</dbReference>
<reference evidence="4 5" key="1">
    <citation type="submission" date="2024-06" db="EMBL/GenBank/DDBJ databases">
        <title>The Natural Products Discovery Center: Release of the First 8490 Sequenced Strains for Exploring Actinobacteria Biosynthetic Diversity.</title>
        <authorList>
            <person name="Kalkreuter E."/>
            <person name="Kautsar S.A."/>
            <person name="Yang D."/>
            <person name="Bader C.D."/>
            <person name="Teijaro C.N."/>
            <person name="Fluegel L."/>
            <person name="Davis C.M."/>
            <person name="Simpson J.R."/>
            <person name="Lauterbach L."/>
            <person name="Steele A.D."/>
            <person name="Gui C."/>
            <person name="Meng S."/>
            <person name="Li G."/>
            <person name="Viehrig K."/>
            <person name="Ye F."/>
            <person name="Su P."/>
            <person name="Kiefer A.F."/>
            <person name="Nichols A."/>
            <person name="Cepeda A.J."/>
            <person name="Yan W."/>
            <person name="Fan B."/>
            <person name="Jiang Y."/>
            <person name="Adhikari A."/>
            <person name="Zheng C.-J."/>
            <person name="Schuster L."/>
            <person name="Cowan T.M."/>
            <person name="Smanski M.J."/>
            <person name="Chevrette M.G."/>
            <person name="De Carvalho L.P.S."/>
            <person name="Shen B."/>
        </authorList>
    </citation>
    <scope>NUCLEOTIDE SEQUENCE [LARGE SCALE GENOMIC DNA]</scope>
    <source>
        <strain evidence="4 5">NPDC052347</strain>
    </source>
</reference>
<dbReference type="InterPro" id="IPR051796">
    <property type="entry name" value="ISF_SsuE-like"/>
</dbReference>
<keyword evidence="5" id="KW-1185">Reference proteome</keyword>
<protein>
    <submittedName>
        <fullName evidence="4">Flavodoxin family protein</fullName>
    </submittedName>
</protein>
<dbReference type="InterPro" id="IPR005025">
    <property type="entry name" value="FMN_Rdtase-like_dom"/>
</dbReference>
<dbReference type="SUPFAM" id="SSF52218">
    <property type="entry name" value="Flavoproteins"/>
    <property type="match status" value="1"/>
</dbReference>
<dbReference type="RefSeq" id="WP_109281245.1">
    <property type="nucleotide sequence ID" value="NZ_JBFAUK010000001.1"/>
</dbReference>
<comment type="caution">
    <text evidence="4">The sequence shown here is derived from an EMBL/GenBank/DDBJ whole genome shotgun (WGS) entry which is preliminary data.</text>
</comment>
<dbReference type="PANTHER" id="PTHR43278">
    <property type="entry name" value="NAD(P)H-DEPENDENT FMN-CONTAINING OXIDOREDUCTASE YWQN-RELATED"/>
    <property type="match status" value="1"/>
</dbReference>
<gene>
    <name evidence="4" type="ORF">AB0L16_01860</name>
</gene>
<sequence length="217" mass="23693">MTTGPLIVGINGSERAGGNTDLALGHTGSLIRALGGELRTIQLRDHRIVPCGPCGDCNSRLAPCVQQDDVAEIVEEMKRADGIVYAVPVHGFGLAHLMQIFIERAGVGHLRFDRPLANKVGGIIVTGRRYSDSSVHNQVVDNLLLNRMILVGSGFPVLLRNTLGTPGLHDAEGLDALDRMIHRMLGMIRLLRKYEDITGEPVLPLDDRNERVIRSRV</sequence>
<evidence type="ECO:0000313" key="5">
    <source>
        <dbReference type="Proteomes" id="UP001552594"/>
    </source>
</evidence>
<name>A0ABV3JRW9_STRON</name>